<evidence type="ECO:0000256" key="1">
    <source>
        <dbReference type="SAM" id="MobiDB-lite"/>
    </source>
</evidence>
<feature type="region of interest" description="Disordered" evidence="1">
    <location>
        <begin position="552"/>
        <end position="586"/>
    </location>
</feature>
<feature type="region of interest" description="Disordered" evidence="1">
    <location>
        <begin position="455"/>
        <end position="528"/>
    </location>
</feature>
<name>A0A858A636_9POXV</name>
<organism evidence="2 3">
    <name type="scientific">Molluscum contagiosum virus</name>
    <dbReference type="NCBI Taxonomy" id="10279"/>
    <lineage>
        <taxon>Viruses</taxon>
        <taxon>Varidnaviria</taxon>
        <taxon>Bamfordvirae</taxon>
        <taxon>Nucleocytoviricota</taxon>
        <taxon>Pokkesviricetes</taxon>
        <taxon>Chitovirales</taxon>
        <taxon>Poxviridae</taxon>
        <taxon>Chordopoxvirinae</taxon>
        <taxon>Molluscipoxvirus</taxon>
        <taxon>Molluscipoxvirus molluscum</taxon>
    </lineage>
</organism>
<evidence type="ECO:0000313" key="3">
    <source>
        <dbReference type="Proteomes" id="UP000641786"/>
    </source>
</evidence>
<evidence type="ECO:0000313" key="2">
    <source>
        <dbReference type="EMBL" id="QHW17795.1"/>
    </source>
</evidence>
<feature type="compositionally biased region" description="Low complexity" evidence="1">
    <location>
        <begin position="483"/>
        <end position="497"/>
    </location>
</feature>
<proteinExistence type="predicted"/>
<dbReference type="EMBL" id="MN931747">
    <property type="protein sequence ID" value="QHW17795.1"/>
    <property type="molecule type" value="Genomic_DNA"/>
</dbReference>
<gene>
    <name evidence="2" type="primary">MC164L</name>
</gene>
<reference evidence="2" key="1">
    <citation type="submission" date="2020-01" db="EMBL/GenBank/DDBJ databases">
        <title>Global genomic diversity of Molluscum contagiosum virus.</title>
        <authorList>
            <person name="Zorec T.M."/>
            <person name="Skubic L."/>
            <person name="Hosnjak L."/>
            <person name="Trcko K."/>
            <person name="Poljak M."/>
        </authorList>
    </citation>
    <scope>NUCLEOTIDE SEQUENCE</scope>
    <source>
        <strain evidence="2">MCV2_P04S02A</strain>
    </source>
</reference>
<feature type="compositionally biased region" description="Basic and acidic residues" evidence="1">
    <location>
        <begin position="455"/>
        <end position="475"/>
    </location>
</feature>
<dbReference type="Proteomes" id="UP000641786">
    <property type="component" value="Segment"/>
</dbReference>
<protein>
    <submittedName>
        <fullName evidence="2">MC164L</fullName>
    </submittedName>
</protein>
<sequence>MFFVRVRRDSRSQVPGRARLFGVAHARLLCLVRAGTMRRARTVVLCRVCGAPSTVWYRTVLLRVCGHQCWLLGTRCCFFACRHEQFFAGQPVVVPGHKTSRVRPSARVVVVQAQEVLGAGGAHRCFVLSRAQAAGTRCQGRAQVFCSFTRAGSRHQVPGARTGVLFFHARRQQAPGARGAGARGAHRCFVLSRAQAAGTRCQGRAQVFCSFTRAGSRHQVPGARTGVLFFHARRQQAPGARGHEHGRVFVLLSRVQAAGPNTGVFCVFVFRAGSRTEHGRVLCFCFPLARACTWRRVLVSGHEPGCVLSRVQAPGTNPVVSFRACRHLARTRLCLCFGFCFLLRAQTPRHEHACFAPGHRVLFACAGTSRVVFCSRGYKHMCLFPRAFVCAYPTRTTRAQHVRCAPCVRTPGTGRQTTLRERECVCTRQRAAVVVCVRTHEHECCLVRGDERRAEHQEERTTRTAGRNNERERRAHSAPSVRSTVTPSPKSTASSPAAPAPPPLLCRSPRTGPRGPARPSPFPVPFQNKVRVPLGRPLPSIRRRKTTLWLVPRNRSPGPVPKAVTCRGSRPGKATGPPLGVSVRLR</sequence>
<accession>A0A858A636</accession>